<dbReference type="InterPro" id="IPR017853">
    <property type="entry name" value="GH"/>
</dbReference>
<evidence type="ECO:0008006" key="5">
    <source>
        <dbReference type="Google" id="ProtNLM"/>
    </source>
</evidence>
<dbReference type="Pfam" id="PF01183">
    <property type="entry name" value="Glyco_hydro_25"/>
    <property type="match status" value="1"/>
</dbReference>
<name>A0ABP8NZT4_9NOCA</name>
<reference evidence="4" key="1">
    <citation type="journal article" date="2019" name="Int. J. Syst. Evol. Microbiol.">
        <title>The Global Catalogue of Microorganisms (GCM) 10K type strain sequencing project: providing services to taxonomists for standard genome sequencing and annotation.</title>
        <authorList>
            <consortium name="The Broad Institute Genomics Platform"/>
            <consortium name="The Broad Institute Genome Sequencing Center for Infectious Disease"/>
            <person name="Wu L."/>
            <person name="Ma J."/>
        </authorList>
    </citation>
    <scope>NUCLEOTIDE SEQUENCE [LARGE SCALE GENOMIC DNA]</scope>
    <source>
        <strain evidence="4">JCM 32206</strain>
    </source>
</reference>
<evidence type="ECO:0000256" key="2">
    <source>
        <dbReference type="SAM" id="MobiDB-lite"/>
    </source>
</evidence>
<sequence length="440" mass="47686">MTIARWPTVKTGPVGEKIIQLLEFYPKKSEIYVTSGRDGDHGPVSYHYGLDYGGSPAAAIDIGAGPTGLGSVGDAEMRDLAKWIYDNLADLTVELIHSTPFADDDGFYVKNQVRNPGGSVYGGPQVIGHFDHVHWATSSALADLAMLRIGQAKPGGGPVPPVPTGVVNTAPVWGFDASNHDWDPDRGAMDLTAVQRDGISFFTHKASEGTTFKDPFYQEALERARGAGIPVLGAYHFLWPDDIAGQVDEWMGFVAEKTPWWKDVPWIWQVDAETEQGMPHPPGPDAILQTVNLVQQRMAAEGATGYVVVYAPRWLYRDSLTGNYDIWNSDYNGSGAARPFRDQYQGVTDVARGWDLMSGRKPRILQFASDATIGRQRTCDVDKFDGDLFALIRLCGREPVASEQGGPDRALVRSAGGVAVDRNGSPVRAPGDGLVSPSIG</sequence>
<keyword evidence="4" id="KW-1185">Reference proteome</keyword>
<organism evidence="3 4">
    <name type="scientific">Rhodococcus olei</name>
    <dbReference type="NCBI Taxonomy" id="2161675"/>
    <lineage>
        <taxon>Bacteria</taxon>
        <taxon>Bacillati</taxon>
        <taxon>Actinomycetota</taxon>
        <taxon>Actinomycetes</taxon>
        <taxon>Mycobacteriales</taxon>
        <taxon>Nocardiaceae</taxon>
        <taxon>Rhodococcus</taxon>
    </lineage>
</organism>
<dbReference type="SUPFAM" id="SSF51445">
    <property type="entry name" value="(Trans)glycosidases"/>
    <property type="match status" value="1"/>
</dbReference>
<protein>
    <recommendedName>
        <fullName evidence="5">GH25 family lysozyme M1 (1,4-beta-N-acetylmuramidase)</fullName>
    </recommendedName>
</protein>
<accession>A0ABP8NZT4</accession>
<proteinExistence type="inferred from homology"/>
<dbReference type="Proteomes" id="UP001501183">
    <property type="component" value="Unassembled WGS sequence"/>
</dbReference>
<evidence type="ECO:0000256" key="1">
    <source>
        <dbReference type="ARBA" id="ARBA00010646"/>
    </source>
</evidence>
<dbReference type="Gene3D" id="3.20.20.80">
    <property type="entry name" value="Glycosidases"/>
    <property type="match status" value="1"/>
</dbReference>
<feature type="region of interest" description="Disordered" evidence="2">
    <location>
        <begin position="421"/>
        <end position="440"/>
    </location>
</feature>
<comment type="caution">
    <text evidence="3">The sequence shown here is derived from an EMBL/GenBank/DDBJ whole genome shotgun (WGS) entry which is preliminary data.</text>
</comment>
<gene>
    <name evidence="3" type="ORF">GCM10023094_15860</name>
</gene>
<dbReference type="PROSITE" id="PS51904">
    <property type="entry name" value="GLYCOSYL_HYDROL_F25_2"/>
    <property type="match status" value="1"/>
</dbReference>
<comment type="similarity">
    <text evidence="1">Belongs to the glycosyl hydrolase 25 family.</text>
</comment>
<dbReference type="EMBL" id="BAABFB010000029">
    <property type="protein sequence ID" value="GAA4476306.1"/>
    <property type="molecule type" value="Genomic_DNA"/>
</dbReference>
<dbReference type="RefSeq" id="WP_345343385.1">
    <property type="nucleotide sequence ID" value="NZ_BAABFB010000029.1"/>
</dbReference>
<evidence type="ECO:0000313" key="3">
    <source>
        <dbReference type="EMBL" id="GAA4476306.1"/>
    </source>
</evidence>
<evidence type="ECO:0000313" key="4">
    <source>
        <dbReference type="Proteomes" id="UP001501183"/>
    </source>
</evidence>
<dbReference type="InterPro" id="IPR002053">
    <property type="entry name" value="Glyco_hydro_25"/>
</dbReference>